<reference evidence="1 2" key="1">
    <citation type="journal article" date="2021" name="Nat. Plants">
        <title>The Taxus genome provides insights into paclitaxel biosynthesis.</title>
        <authorList>
            <person name="Xiong X."/>
            <person name="Gou J."/>
            <person name="Liao Q."/>
            <person name="Li Y."/>
            <person name="Zhou Q."/>
            <person name="Bi G."/>
            <person name="Li C."/>
            <person name="Du R."/>
            <person name="Wang X."/>
            <person name="Sun T."/>
            <person name="Guo L."/>
            <person name="Liang H."/>
            <person name="Lu P."/>
            <person name="Wu Y."/>
            <person name="Zhang Z."/>
            <person name="Ro D.K."/>
            <person name="Shang Y."/>
            <person name="Huang S."/>
            <person name="Yan J."/>
        </authorList>
    </citation>
    <scope>NUCLEOTIDE SEQUENCE [LARGE SCALE GENOMIC DNA]</scope>
    <source>
        <strain evidence="1">Ta-2019</strain>
    </source>
</reference>
<keyword evidence="2" id="KW-1185">Reference proteome</keyword>
<dbReference type="EMBL" id="JAHRHJ020000006">
    <property type="protein sequence ID" value="KAH9312597.1"/>
    <property type="molecule type" value="Genomic_DNA"/>
</dbReference>
<feature type="non-terminal residue" evidence="1">
    <location>
        <position position="50"/>
    </location>
</feature>
<organism evidence="1 2">
    <name type="scientific">Taxus chinensis</name>
    <name type="common">Chinese yew</name>
    <name type="synonym">Taxus wallichiana var. chinensis</name>
    <dbReference type="NCBI Taxonomy" id="29808"/>
    <lineage>
        <taxon>Eukaryota</taxon>
        <taxon>Viridiplantae</taxon>
        <taxon>Streptophyta</taxon>
        <taxon>Embryophyta</taxon>
        <taxon>Tracheophyta</taxon>
        <taxon>Spermatophyta</taxon>
        <taxon>Pinopsida</taxon>
        <taxon>Pinidae</taxon>
        <taxon>Conifers II</taxon>
        <taxon>Cupressales</taxon>
        <taxon>Taxaceae</taxon>
        <taxon>Taxus</taxon>
    </lineage>
</organism>
<dbReference type="AlphaFoldDB" id="A0AA38FY03"/>
<sequence length="50" mass="5701">DTSTGKRAFLKHVSRYVVMGRLLYKRGFDGILLRCLIGAEVTHTIQQVHD</sequence>
<gene>
    <name evidence="1" type="ORF">KI387_027632</name>
</gene>
<accession>A0AA38FY03</accession>
<evidence type="ECO:0000313" key="2">
    <source>
        <dbReference type="Proteomes" id="UP000824469"/>
    </source>
</evidence>
<comment type="caution">
    <text evidence="1">The sequence shown here is derived from an EMBL/GenBank/DDBJ whole genome shotgun (WGS) entry which is preliminary data.</text>
</comment>
<name>A0AA38FY03_TAXCH</name>
<feature type="non-terminal residue" evidence="1">
    <location>
        <position position="1"/>
    </location>
</feature>
<evidence type="ECO:0000313" key="1">
    <source>
        <dbReference type="EMBL" id="KAH9312597.1"/>
    </source>
</evidence>
<dbReference type="Proteomes" id="UP000824469">
    <property type="component" value="Unassembled WGS sequence"/>
</dbReference>
<protein>
    <submittedName>
        <fullName evidence="1">Uncharacterized protein</fullName>
    </submittedName>
</protein>
<proteinExistence type="predicted"/>